<dbReference type="SUPFAM" id="SSF51045">
    <property type="entry name" value="WW domain"/>
    <property type="match status" value="2"/>
</dbReference>
<dbReference type="FunFam" id="3.30.63.10:FF:000003">
    <property type="entry name" value="Membrane-associated guanylate kinase, WW and PDZ domain-containing protein 3 isoform 1"/>
    <property type="match status" value="1"/>
</dbReference>
<dbReference type="CDD" id="cd00201">
    <property type="entry name" value="WW"/>
    <property type="match status" value="2"/>
</dbReference>
<dbReference type="AlphaFoldDB" id="A0A8D8Q0C9"/>
<evidence type="ECO:0000259" key="6">
    <source>
        <dbReference type="PROSITE" id="PS50052"/>
    </source>
</evidence>
<protein>
    <submittedName>
        <fullName evidence="8">Membrane-associated guanylate kinase, WW and PDZ domain-containing protein 1</fullName>
    </submittedName>
</protein>
<dbReference type="SMART" id="SM00228">
    <property type="entry name" value="PDZ"/>
    <property type="match status" value="6"/>
</dbReference>
<evidence type="ECO:0000259" key="5">
    <source>
        <dbReference type="PROSITE" id="PS50020"/>
    </source>
</evidence>
<feature type="domain" description="PDZ" evidence="7">
    <location>
        <begin position="932"/>
        <end position="1014"/>
    </location>
</feature>
<dbReference type="EMBL" id="HBUF01048687">
    <property type="protein sequence ID" value="CAG6620858.1"/>
    <property type="molecule type" value="Transcribed_RNA"/>
</dbReference>
<dbReference type="Pfam" id="PF00397">
    <property type="entry name" value="WW"/>
    <property type="match status" value="2"/>
</dbReference>
<evidence type="ECO:0000256" key="4">
    <source>
        <dbReference type="SAM" id="MobiDB-lite"/>
    </source>
</evidence>
<dbReference type="InterPro" id="IPR020590">
    <property type="entry name" value="Guanylate_kinase_CS"/>
</dbReference>
<dbReference type="InterPro" id="IPR001478">
    <property type="entry name" value="PDZ"/>
</dbReference>
<dbReference type="CDD" id="cd06731">
    <property type="entry name" value="PDZ1_MAGI-1_3-like"/>
    <property type="match status" value="1"/>
</dbReference>
<dbReference type="FunFam" id="2.30.42.10:FF:000005">
    <property type="entry name" value="Membrane associated guanylate kinase, WW and PDZ domain containing 1"/>
    <property type="match status" value="1"/>
</dbReference>
<dbReference type="SMART" id="SM00072">
    <property type="entry name" value="GuKc"/>
    <property type="match status" value="1"/>
</dbReference>
<dbReference type="PROSITE" id="PS00856">
    <property type="entry name" value="GUANYLATE_KINASE_1"/>
    <property type="match status" value="1"/>
</dbReference>
<dbReference type="CDD" id="cd06735">
    <property type="entry name" value="PDZ5_MAGI-1_3-like"/>
    <property type="match status" value="1"/>
</dbReference>
<dbReference type="Gene3D" id="2.20.70.10">
    <property type="match status" value="2"/>
</dbReference>
<dbReference type="CDD" id="cd06733">
    <property type="entry name" value="PDZ3_MAGI-1_3-like"/>
    <property type="match status" value="1"/>
</dbReference>
<proteinExistence type="predicted"/>
<dbReference type="CDD" id="cd06734">
    <property type="entry name" value="PDZ4_MAGI-1_3-like"/>
    <property type="match status" value="1"/>
</dbReference>
<dbReference type="PROSITE" id="PS50052">
    <property type="entry name" value="GUANYLATE_KINASE_2"/>
    <property type="match status" value="1"/>
</dbReference>
<feature type="domain" description="Guanylate kinase-like" evidence="6">
    <location>
        <begin position="101"/>
        <end position="194"/>
    </location>
</feature>
<dbReference type="FunFam" id="2.30.42.10:FF:000232">
    <property type="entry name" value="Uncharacterized protein, isoform A"/>
    <property type="match status" value="1"/>
</dbReference>
<dbReference type="GO" id="GO:0007165">
    <property type="term" value="P:signal transduction"/>
    <property type="evidence" value="ECO:0007669"/>
    <property type="project" value="TreeGrafter"/>
</dbReference>
<feature type="domain" description="WW" evidence="5">
    <location>
        <begin position="297"/>
        <end position="330"/>
    </location>
</feature>
<dbReference type="InterPro" id="IPR036034">
    <property type="entry name" value="PDZ_sf"/>
</dbReference>
<keyword evidence="8" id="KW-0808">Transferase</keyword>
<dbReference type="PROSITE" id="PS01159">
    <property type="entry name" value="WW_DOMAIN_1"/>
    <property type="match status" value="2"/>
</dbReference>
<dbReference type="GO" id="GO:0005737">
    <property type="term" value="C:cytoplasm"/>
    <property type="evidence" value="ECO:0007669"/>
    <property type="project" value="TreeGrafter"/>
</dbReference>
<dbReference type="Pfam" id="PF00595">
    <property type="entry name" value="PDZ"/>
    <property type="match status" value="5"/>
</dbReference>
<feature type="domain" description="PDZ" evidence="7">
    <location>
        <begin position="606"/>
        <end position="682"/>
    </location>
</feature>
<dbReference type="GO" id="GO:0016301">
    <property type="term" value="F:kinase activity"/>
    <property type="evidence" value="ECO:0007669"/>
    <property type="project" value="UniProtKB-KW"/>
</dbReference>
<dbReference type="FunFam" id="2.20.70.10:FF:000001">
    <property type="entry name" value="Membrane-associated guanylate kinase, WW and PDZ domain-containing protein 1"/>
    <property type="match status" value="1"/>
</dbReference>
<dbReference type="SUPFAM" id="SSF50156">
    <property type="entry name" value="PDZ domain-like"/>
    <property type="match status" value="6"/>
</dbReference>
<evidence type="ECO:0000256" key="1">
    <source>
        <dbReference type="ARBA" id="ARBA00004170"/>
    </source>
</evidence>
<dbReference type="InterPro" id="IPR008145">
    <property type="entry name" value="GK/Ca_channel_bsu"/>
</dbReference>
<feature type="domain" description="PDZ" evidence="7">
    <location>
        <begin position="1044"/>
        <end position="1127"/>
    </location>
</feature>
<dbReference type="SMART" id="SM00456">
    <property type="entry name" value="WW"/>
    <property type="match status" value="2"/>
</dbReference>
<dbReference type="FunFam" id="2.30.42.10:FF:000144">
    <property type="entry name" value="Membrane associated guanylate kinase, WW and PDZ domain containing 2"/>
    <property type="match status" value="1"/>
</dbReference>
<sequence length="1170" mass="129790">MNTAGHKRPIKPNNLTSAAEVHWQEKEIKVTLTIPADGTLNFSVGGGSDNGEFAFVTNVNKDKLKGIDDGAIILDIQGQKVAGYTRRDTVAWLNHCCRSGNTVHLKTVPGGYITTDLRQFLNSRFPKGSVDHDLQNIIRDNLYLRTVPVTTRIPRDGELNGVDYTFLSLEEFNQLEKSGCLLESGLYEGNHYGTPKPAKEPYVSLPQNVNLPGAHPSSEGKRKRNRSNVEAMASKSIEPDIKTNGFDNKNVNLGNASEYHLSNNLGRESPPSYYNPYLGQVGQGLKEIDPLLELDLGPLPPRWEKAYTEKGEVYFIDHNSSTSSWLDPRLCKFQKKLEDCSDDELPYGWERIDDPAYGTYYIDHVNKQTQYENPVLQAKHRDQGEMDDSEHFANKQQLPTDPPNINIVNNSNNSKPCPTNLSSNPDDNYFFTLNPDELIGERISCSLVKSLRGLGFTIVGGDDSKEEFLQIKSVVPNGPASLEGNLQTGDVLVYVNDKCVLGYTHHDMVSVFQSISPGETVQLEVCRGYPLPFDPNDPNTEVITTVAVNAPDHDNTSERHLYMSANDFTDQSVKSMPDLYASEKMVKLERPSSTDLILESDSEYLTIPIVKGAMGFGFTIADSSHGQKVKKILDRQRCKNLAEGDILIEINNLNVRNMCHGEVVQVLKDCQRNLEANIIVQRSKLTQKKTTPPFRSKTPTEMYTRPKEIVARRPKTPLVDTRSRSKTPTENYSQYYINKELKELDINKNNWDDAQSANQGAFMQSNYSDSMSNYGGYNVYQVNKRKESTSFEHEQPLPSNDMRYIPPDNLGLSRVRPANLKPVEYSDTMAITLLRQENGFGFRIVGGTEEGSQVSIGHIVPGGAADLDGRLCTGDEIFSVDNHSVLNSSHHHVVELMGKASLYGRVTLGIRRKILTTPNAETNSMMLGYPYDVTITRRENEGFGFVIISSLNKAGSTIGRIIEDSPADRSGELHLGDHILAVNHVDIMSLHHGEIVNLIKDSGYSVTLTIGAPMTGDDTSSTTSVSASQREYEEGGEHEEQYHAIELSRGSRGFGFSIRGGREFQNMALFVLQIAENGPAALDGHLRVGDQIVEINGINTKNMTHAQAIEIIRNGDSTVRLLIKRGGNVLPPSDNAGIYSSDSSSNYWNFSSSCIDSSPVEPTLNSTRSS</sequence>
<dbReference type="InterPro" id="IPR036020">
    <property type="entry name" value="WW_dom_sf"/>
</dbReference>
<evidence type="ECO:0000256" key="3">
    <source>
        <dbReference type="ARBA" id="ARBA00023136"/>
    </source>
</evidence>
<dbReference type="GO" id="GO:0016020">
    <property type="term" value="C:membrane"/>
    <property type="evidence" value="ECO:0007669"/>
    <property type="project" value="UniProtKB-SubCell"/>
</dbReference>
<evidence type="ECO:0000313" key="8">
    <source>
        <dbReference type="EMBL" id="CAG6620859.1"/>
    </source>
</evidence>
<feature type="domain" description="PDZ" evidence="7">
    <location>
        <begin position="444"/>
        <end position="514"/>
    </location>
</feature>
<dbReference type="Gene3D" id="3.30.63.10">
    <property type="entry name" value="Guanylate Kinase phosphate binding domain"/>
    <property type="match status" value="1"/>
</dbReference>
<reference evidence="8" key="1">
    <citation type="submission" date="2021-05" db="EMBL/GenBank/DDBJ databases">
        <authorList>
            <person name="Alioto T."/>
            <person name="Alioto T."/>
            <person name="Gomez Garrido J."/>
        </authorList>
    </citation>
    <scope>NUCLEOTIDE SEQUENCE</scope>
</reference>
<accession>A0A8D8Q0C9</accession>
<dbReference type="PROSITE" id="PS50020">
    <property type="entry name" value="WW_DOMAIN_2"/>
    <property type="match status" value="2"/>
</dbReference>
<dbReference type="SUPFAM" id="SSF52540">
    <property type="entry name" value="P-loop containing nucleoside triphosphate hydrolases"/>
    <property type="match status" value="1"/>
</dbReference>
<dbReference type="PROSITE" id="PS50106">
    <property type="entry name" value="PDZ"/>
    <property type="match status" value="5"/>
</dbReference>
<dbReference type="Pfam" id="PF00625">
    <property type="entry name" value="Guanylate_kin"/>
    <property type="match status" value="1"/>
</dbReference>
<organism evidence="8">
    <name type="scientific">Cacopsylla melanoneura</name>
    <dbReference type="NCBI Taxonomy" id="428564"/>
    <lineage>
        <taxon>Eukaryota</taxon>
        <taxon>Metazoa</taxon>
        <taxon>Ecdysozoa</taxon>
        <taxon>Arthropoda</taxon>
        <taxon>Hexapoda</taxon>
        <taxon>Insecta</taxon>
        <taxon>Pterygota</taxon>
        <taxon>Neoptera</taxon>
        <taxon>Paraneoptera</taxon>
        <taxon>Hemiptera</taxon>
        <taxon>Sternorrhyncha</taxon>
        <taxon>Psylloidea</taxon>
        <taxon>Psyllidae</taxon>
        <taxon>Psyllinae</taxon>
        <taxon>Cacopsylla</taxon>
    </lineage>
</organism>
<evidence type="ECO:0000256" key="2">
    <source>
        <dbReference type="ARBA" id="ARBA00022737"/>
    </source>
</evidence>
<keyword evidence="8" id="KW-0418">Kinase</keyword>
<keyword evidence="2" id="KW-0677">Repeat</keyword>
<feature type="domain" description="PDZ" evidence="7">
    <location>
        <begin position="830"/>
        <end position="897"/>
    </location>
</feature>
<dbReference type="InterPro" id="IPR027417">
    <property type="entry name" value="P-loop_NTPase"/>
</dbReference>
<evidence type="ECO:0000259" key="7">
    <source>
        <dbReference type="PROSITE" id="PS50106"/>
    </source>
</evidence>
<dbReference type="PANTHER" id="PTHR10316">
    <property type="entry name" value="MEMBRANE ASSOCIATED GUANYLATE KINASE-RELATED"/>
    <property type="match status" value="1"/>
</dbReference>
<comment type="subcellular location">
    <subcellularLocation>
        <location evidence="1">Membrane</location>
        <topology evidence="1">Peripheral membrane protein</topology>
    </subcellularLocation>
</comment>
<dbReference type="PANTHER" id="PTHR10316:SF40">
    <property type="entry name" value="LD27118P"/>
    <property type="match status" value="1"/>
</dbReference>
<feature type="region of interest" description="Disordered" evidence="4">
    <location>
        <begin position="207"/>
        <end position="229"/>
    </location>
</feature>
<name>A0A8D8Q0C9_9HEMI</name>
<dbReference type="EMBL" id="HBUF01048688">
    <property type="protein sequence ID" value="CAG6620859.1"/>
    <property type="molecule type" value="Transcribed_RNA"/>
</dbReference>
<keyword evidence="3" id="KW-0472">Membrane</keyword>
<dbReference type="CDD" id="cd06732">
    <property type="entry name" value="PDZ2_MAGI-1_3-like"/>
    <property type="match status" value="1"/>
</dbReference>
<dbReference type="InterPro" id="IPR008144">
    <property type="entry name" value="Guanylate_kin-like_dom"/>
</dbReference>
<dbReference type="InterPro" id="IPR001202">
    <property type="entry name" value="WW_dom"/>
</dbReference>
<dbReference type="Gene3D" id="2.30.42.10">
    <property type="match status" value="6"/>
</dbReference>
<feature type="domain" description="WW" evidence="5">
    <location>
        <begin position="343"/>
        <end position="376"/>
    </location>
</feature>